<protein>
    <submittedName>
        <fullName evidence="2">Uncharacterized protein</fullName>
    </submittedName>
</protein>
<comment type="caution">
    <text evidence="2">The sequence shown here is derived from an EMBL/GenBank/DDBJ whole genome shotgun (WGS) entry which is preliminary data.</text>
</comment>
<dbReference type="Proteomes" id="UP001497623">
    <property type="component" value="Unassembled WGS sequence"/>
</dbReference>
<evidence type="ECO:0000313" key="3">
    <source>
        <dbReference type="Proteomes" id="UP001497623"/>
    </source>
</evidence>
<organism evidence="2 3">
    <name type="scientific">Meganyctiphanes norvegica</name>
    <name type="common">Northern krill</name>
    <name type="synonym">Thysanopoda norvegica</name>
    <dbReference type="NCBI Taxonomy" id="48144"/>
    <lineage>
        <taxon>Eukaryota</taxon>
        <taxon>Metazoa</taxon>
        <taxon>Ecdysozoa</taxon>
        <taxon>Arthropoda</taxon>
        <taxon>Crustacea</taxon>
        <taxon>Multicrustacea</taxon>
        <taxon>Malacostraca</taxon>
        <taxon>Eumalacostraca</taxon>
        <taxon>Eucarida</taxon>
        <taxon>Euphausiacea</taxon>
        <taxon>Euphausiidae</taxon>
        <taxon>Meganyctiphanes</taxon>
    </lineage>
</organism>
<keyword evidence="3" id="KW-1185">Reference proteome</keyword>
<proteinExistence type="predicted"/>
<accession>A0AAV2SGU4</accession>
<sequence length="435" mass="49777">MDVCQNNILENLVFELQDPSTTPEKALQWLISPSLSPEDYRNGDSELVIFLAHMGFIMKRLPNACVQGEWEEIIKRTVLYSRNFSDIGTELFRVIRNFDSNIYARVTAGPQVISWLEEALSNKVKCSNPYIRLELFRLIRIMRKWQLPHPTWEPMCGTFIDTICEINPHHMYSSGGNDEVLFGFTDIRYMFKYNESKIINECLDRHEARFPSNCIQLIGKFAVAAAFISDPFEQISRLRHLCKFLIRMRHLVTIGDQELQISDWAKFVSDLGQIKKSQLKYTVPKSQFRLYIVETVCALTAAIINSKGSDQNMASIMDLRDSIVQELNVCTNICDLPKLLLSRQIQGPKLVRQHSLLLNNLTQNYKNIPMNRVFDSKANVNHFNLMDVSDSDDSDSDDIESDDSYFIDSDGNGSDIDVGDNDVDGSDVDVEVSNN</sequence>
<dbReference type="AlphaFoldDB" id="A0AAV2SGU4"/>
<feature type="compositionally biased region" description="Low complexity" evidence="1">
    <location>
        <begin position="406"/>
        <end position="416"/>
    </location>
</feature>
<feature type="compositionally biased region" description="Acidic residues" evidence="1">
    <location>
        <begin position="417"/>
        <end position="435"/>
    </location>
</feature>
<evidence type="ECO:0000256" key="1">
    <source>
        <dbReference type="SAM" id="MobiDB-lite"/>
    </source>
</evidence>
<feature type="region of interest" description="Disordered" evidence="1">
    <location>
        <begin position="387"/>
        <end position="435"/>
    </location>
</feature>
<gene>
    <name evidence="2" type="ORF">MNOR_LOCUS36148</name>
</gene>
<evidence type="ECO:0000313" key="2">
    <source>
        <dbReference type="EMBL" id="CAL4187040.1"/>
    </source>
</evidence>
<feature type="compositionally biased region" description="Acidic residues" evidence="1">
    <location>
        <begin position="389"/>
        <end position="405"/>
    </location>
</feature>
<dbReference type="EMBL" id="CAXKWB010063951">
    <property type="protein sequence ID" value="CAL4187040.1"/>
    <property type="molecule type" value="Genomic_DNA"/>
</dbReference>
<name>A0AAV2SGU4_MEGNR</name>
<reference evidence="2 3" key="1">
    <citation type="submission" date="2024-05" db="EMBL/GenBank/DDBJ databases">
        <authorList>
            <person name="Wallberg A."/>
        </authorList>
    </citation>
    <scope>NUCLEOTIDE SEQUENCE [LARGE SCALE GENOMIC DNA]</scope>
</reference>